<dbReference type="InterPro" id="IPR000383">
    <property type="entry name" value="Xaa-Pro-like_dom"/>
</dbReference>
<dbReference type="NCBIfam" id="TIGR00976">
    <property type="entry name" value="CocE_NonD"/>
    <property type="match status" value="1"/>
</dbReference>
<reference evidence="7" key="1">
    <citation type="submission" date="2016-08" db="EMBL/GenBank/DDBJ databases">
        <authorList>
            <person name="Tokovenko B."/>
            <person name="Kalinowski J."/>
        </authorList>
    </citation>
    <scope>NUCLEOTIDE SEQUENCE [LARGE SCALE GENOMIC DNA]</scope>
    <source>
        <strain evidence="7">UTMC102</strain>
    </source>
</reference>
<feature type="region of interest" description="Disordered" evidence="3">
    <location>
        <begin position="335"/>
        <end position="361"/>
    </location>
</feature>
<dbReference type="STRING" id="501010.NOSIN_16480"/>
<organism evidence="6 7">
    <name type="scientific">Nocardiopsis sinuspersici</name>
    <dbReference type="NCBI Taxonomy" id="501010"/>
    <lineage>
        <taxon>Bacteria</taxon>
        <taxon>Bacillati</taxon>
        <taxon>Actinomycetota</taxon>
        <taxon>Actinomycetes</taxon>
        <taxon>Streptosporangiales</taxon>
        <taxon>Nocardiopsidaceae</taxon>
        <taxon>Nocardiopsis</taxon>
    </lineage>
</organism>
<keyword evidence="2" id="KW-0378">Hydrolase</keyword>
<keyword evidence="4" id="KW-0812">Transmembrane</keyword>
<dbReference type="Proteomes" id="UP000189004">
    <property type="component" value="Unassembled WGS sequence"/>
</dbReference>
<dbReference type="InterPro" id="IPR008979">
    <property type="entry name" value="Galactose-bd-like_sf"/>
</dbReference>
<dbReference type="Gene3D" id="3.40.50.1820">
    <property type="entry name" value="alpha/beta hydrolase"/>
    <property type="match status" value="1"/>
</dbReference>
<protein>
    <submittedName>
        <fullName evidence="6">X-Pro dipeptidyl-peptidase</fullName>
    </submittedName>
</protein>
<dbReference type="Gene3D" id="2.60.120.260">
    <property type="entry name" value="Galactose-binding domain-like"/>
    <property type="match status" value="1"/>
</dbReference>
<dbReference type="InterPro" id="IPR029058">
    <property type="entry name" value="AB_hydrolase_fold"/>
</dbReference>
<keyword evidence="4" id="KW-0472">Membrane</keyword>
<dbReference type="SMART" id="SM00939">
    <property type="entry name" value="PepX_C"/>
    <property type="match status" value="1"/>
</dbReference>
<evidence type="ECO:0000313" key="6">
    <source>
        <dbReference type="EMBL" id="OOC55210.1"/>
    </source>
</evidence>
<dbReference type="GO" id="GO:0008239">
    <property type="term" value="F:dipeptidyl-peptidase activity"/>
    <property type="evidence" value="ECO:0007669"/>
    <property type="project" value="InterPro"/>
</dbReference>
<evidence type="ECO:0000313" key="7">
    <source>
        <dbReference type="Proteomes" id="UP000189004"/>
    </source>
</evidence>
<evidence type="ECO:0000256" key="1">
    <source>
        <dbReference type="ARBA" id="ARBA00008645"/>
    </source>
</evidence>
<proteinExistence type="inferred from homology"/>
<evidence type="ECO:0000256" key="2">
    <source>
        <dbReference type="ARBA" id="ARBA00022801"/>
    </source>
</evidence>
<dbReference type="InterPro" id="IPR013736">
    <property type="entry name" value="Xaa-Pro_dipept_C"/>
</dbReference>
<dbReference type="OrthoDB" id="3276960at2"/>
<evidence type="ECO:0000256" key="4">
    <source>
        <dbReference type="SAM" id="Phobius"/>
    </source>
</evidence>
<keyword evidence="7" id="KW-1185">Reference proteome</keyword>
<name>A0A1V3C4B6_9ACTN</name>
<dbReference type="AlphaFoldDB" id="A0A1V3C4B6"/>
<keyword evidence="4" id="KW-1133">Transmembrane helix</keyword>
<dbReference type="EMBL" id="MCOK01000001">
    <property type="protein sequence ID" value="OOC55210.1"/>
    <property type="molecule type" value="Genomic_DNA"/>
</dbReference>
<dbReference type="Pfam" id="PF08530">
    <property type="entry name" value="PepX_C"/>
    <property type="match status" value="1"/>
</dbReference>
<dbReference type="PANTHER" id="PTHR22946">
    <property type="entry name" value="DIENELACTONE HYDROLASE DOMAIN-CONTAINING PROTEIN-RELATED"/>
    <property type="match status" value="1"/>
</dbReference>
<dbReference type="InterPro" id="IPR050261">
    <property type="entry name" value="FrsA_esterase"/>
</dbReference>
<dbReference type="InterPro" id="IPR005674">
    <property type="entry name" value="CocE/Ser_esterase"/>
</dbReference>
<evidence type="ECO:0000259" key="5">
    <source>
        <dbReference type="SMART" id="SM00939"/>
    </source>
</evidence>
<feature type="transmembrane region" description="Helical" evidence="4">
    <location>
        <begin position="32"/>
        <end position="50"/>
    </location>
</feature>
<accession>A0A1V3C4B6</accession>
<dbReference type="Pfam" id="PF02129">
    <property type="entry name" value="Peptidase_S15"/>
    <property type="match status" value="1"/>
</dbReference>
<evidence type="ECO:0000256" key="3">
    <source>
        <dbReference type="SAM" id="MobiDB-lite"/>
    </source>
</evidence>
<dbReference type="SUPFAM" id="SSF49785">
    <property type="entry name" value="Galactose-binding domain-like"/>
    <property type="match status" value="1"/>
</dbReference>
<dbReference type="PANTHER" id="PTHR22946:SF9">
    <property type="entry name" value="POLYKETIDE TRANSFERASE AF380"/>
    <property type="match status" value="1"/>
</dbReference>
<feature type="domain" description="Xaa-Pro dipeptidyl-peptidase C-terminal" evidence="5">
    <location>
        <begin position="326"/>
        <end position="559"/>
    </location>
</feature>
<dbReference type="GO" id="GO:0052689">
    <property type="term" value="F:carboxylic ester hydrolase activity"/>
    <property type="evidence" value="ECO:0007669"/>
    <property type="project" value="UniProtKB-ARBA"/>
</dbReference>
<sequence length="564" mass="59467">MRHTRKAPAPPGSGPVFAVGGPGSGLRASVRLLPRLLSCVLTAVVAAAVLTPAPVAAGTVGATIGYETIVSHDGTELRAKVITPTGVEGPHPLLVMPSAWGTPHLLYVGAAARLAHESGYQVVAYTSRGFWDSGGEIEVAGPEDRADASAVIDWALENTDADPDRIGMAGISYGGGISLLTAAEDDRVRAVASLSGWADLAASLYPGETVDTQSAELLLLAGHLTGDPGEALTEVGTEYRRGNIQPALDIAPDRSAATKVDAINANGTAVMMAHAWNDGIFPVGHITDFYEELEVPKRLMLSPGDHATQELFGAAGLPNEVWEALGDWFDHHLRGQDNETDTGGPVHVKPNNGRGDWTSHADWPSVTGDAERYYLAEPSTDWFRWRSSGAMEAEPSTGWSHGFRTGIGTSAESGTVMVSGALQQFFDIPTGVLLPTVDRYRAAVWTGPAYPDGVRVAGTPEVTLTLTPTAKDQSVYVYLYAVDGDGTGSLLSHAPRTLRDAVPGEPVTVDAELAPVVWDVPAGHRLAVVVDSRDARYRNESDIGDRVRVTSPEDAPALVTVPFA</sequence>
<dbReference type="RefSeq" id="WP_077691636.1">
    <property type="nucleotide sequence ID" value="NZ_MCOK01000001.1"/>
</dbReference>
<gene>
    <name evidence="6" type="ORF">NOSIN_16480</name>
</gene>
<dbReference type="SUPFAM" id="SSF53474">
    <property type="entry name" value="alpha/beta-Hydrolases"/>
    <property type="match status" value="1"/>
</dbReference>
<comment type="caution">
    <text evidence="6">The sequence shown here is derived from an EMBL/GenBank/DDBJ whole genome shotgun (WGS) entry which is preliminary data.</text>
</comment>
<comment type="similarity">
    <text evidence="1">Belongs to the AB hydrolase superfamily.</text>
</comment>